<organism evidence="2 3">
    <name type="scientific">Prorocentrum cordatum</name>
    <dbReference type="NCBI Taxonomy" id="2364126"/>
    <lineage>
        <taxon>Eukaryota</taxon>
        <taxon>Sar</taxon>
        <taxon>Alveolata</taxon>
        <taxon>Dinophyceae</taxon>
        <taxon>Prorocentrales</taxon>
        <taxon>Prorocentraceae</taxon>
        <taxon>Prorocentrum</taxon>
    </lineage>
</organism>
<proteinExistence type="predicted"/>
<feature type="compositionally biased region" description="Basic residues" evidence="1">
    <location>
        <begin position="214"/>
        <end position="223"/>
    </location>
</feature>
<evidence type="ECO:0000313" key="3">
    <source>
        <dbReference type="Proteomes" id="UP001189429"/>
    </source>
</evidence>
<keyword evidence="3" id="KW-1185">Reference proteome</keyword>
<evidence type="ECO:0000256" key="1">
    <source>
        <dbReference type="SAM" id="MobiDB-lite"/>
    </source>
</evidence>
<protein>
    <submittedName>
        <fullName evidence="2">Uncharacterized protein</fullName>
    </submittedName>
</protein>
<gene>
    <name evidence="2" type="ORF">PCOR1329_LOCUS47305</name>
</gene>
<name>A0ABN9UGF1_9DINO</name>
<sequence>MVGNCMSVRLLGRSRRGAAGAGPPQITPKLVWLPVNPLIPPPWQLEPDFSAWHRRWVDAQREDQEAARARWRDAQWWFAQCSLASAAAVMEEQGSEGYVLLHLEHSFAVFVLRSLWPAVAPMVQETVQHGMGGPGGRPLAAGAGAAPLYDHWLRGWFCSPVAPTLFGLRHSSAVDLSVLHDRRAPPERQQRAVCAFAREQGLPAGQDRPAGGVRGRRRGRARAGGRGSRSAGGGGPSWRSWELQDPPEDRAARASSSRPGGVAGACRRWAGCANVSLHIVAAFVRTPSLVLRMPRASTERCCIILLEIVRSFFPTSRGRCLCCGRDHYEARWRISRWAFFNKQAAYFGGFKQSRLVCVC</sequence>
<feature type="region of interest" description="Disordered" evidence="1">
    <location>
        <begin position="197"/>
        <end position="261"/>
    </location>
</feature>
<accession>A0ABN9UGF1</accession>
<reference evidence="2" key="1">
    <citation type="submission" date="2023-10" db="EMBL/GenBank/DDBJ databases">
        <authorList>
            <person name="Chen Y."/>
            <person name="Shah S."/>
            <person name="Dougan E. K."/>
            <person name="Thang M."/>
            <person name="Chan C."/>
        </authorList>
    </citation>
    <scope>NUCLEOTIDE SEQUENCE [LARGE SCALE GENOMIC DNA]</scope>
</reference>
<dbReference type="Proteomes" id="UP001189429">
    <property type="component" value="Unassembled WGS sequence"/>
</dbReference>
<dbReference type="EMBL" id="CAUYUJ010015699">
    <property type="protein sequence ID" value="CAK0857104.1"/>
    <property type="molecule type" value="Genomic_DNA"/>
</dbReference>
<evidence type="ECO:0000313" key="2">
    <source>
        <dbReference type="EMBL" id="CAK0857104.1"/>
    </source>
</evidence>
<feature type="compositionally biased region" description="Gly residues" evidence="1">
    <location>
        <begin position="224"/>
        <end position="236"/>
    </location>
</feature>
<comment type="caution">
    <text evidence="2">The sequence shown here is derived from an EMBL/GenBank/DDBJ whole genome shotgun (WGS) entry which is preliminary data.</text>
</comment>